<organism evidence="1 2">
    <name type="scientific">Phytophthora nicotianae CJ01A1</name>
    <dbReference type="NCBI Taxonomy" id="1317063"/>
    <lineage>
        <taxon>Eukaryota</taxon>
        <taxon>Sar</taxon>
        <taxon>Stramenopiles</taxon>
        <taxon>Oomycota</taxon>
        <taxon>Peronosporomycetes</taxon>
        <taxon>Peronosporales</taxon>
        <taxon>Peronosporaceae</taxon>
        <taxon>Phytophthora</taxon>
    </lineage>
</organism>
<gene>
    <name evidence="1" type="ORF">F441_15787</name>
</gene>
<dbReference type="AlphaFoldDB" id="W2WC92"/>
<accession>W2WC92</accession>
<evidence type="ECO:0000313" key="2">
    <source>
        <dbReference type="Proteomes" id="UP000018958"/>
    </source>
</evidence>
<comment type="caution">
    <text evidence="1">The sequence shown here is derived from an EMBL/GenBank/DDBJ whole genome shotgun (WGS) entry which is preliminary data.</text>
</comment>
<protein>
    <recommendedName>
        <fullName evidence="3">BED-type domain-containing protein</fullName>
    </recommendedName>
</protein>
<proteinExistence type="predicted"/>
<evidence type="ECO:0008006" key="3">
    <source>
        <dbReference type="Google" id="ProtNLM"/>
    </source>
</evidence>
<evidence type="ECO:0000313" key="1">
    <source>
        <dbReference type="EMBL" id="ETP08167.1"/>
    </source>
</evidence>
<reference evidence="1 2" key="1">
    <citation type="submission" date="2013-11" db="EMBL/GenBank/DDBJ databases">
        <title>The Genome Sequence of Phytophthora parasitica CJ01A1.</title>
        <authorList>
            <consortium name="The Broad Institute Genomics Platform"/>
            <person name="Russ C."/>
            <person name="Tyler B."/>
            <person name="Panabieres F."/>
            <person name="Shan W."/>
            <person name="Tripathy S."/>
            <person name="Grunwald N."/>
            <person name="Machado M."/>
            <person name="Johnson C.S."/>
            <person name="Walker B."/>
            <person name="Young S.K."/>
            <person name="Zeng Q."/>
            <person name="Gargeya S."/>
            <person name="Fitzgerald M."/>
            <person name="Haas B."/>
            <person name="Abouelleil A."/>
            <person name="Allen A.W."/>
            <person name="Alvarado L."/>
            <person name="Arachchi H.M."/>
            <person name="Berlin A.M."/>
            <person name="Chapman S.B."/>
            <person name="Gainer-Dewar J."/>
            <person name="Goldberg J."/>
            <person name="Griggs A."/>
            <person name="Gujja S."/>
            <person name="Hansen M."/>
            <person name="Howarth C."/>
            <person name="Imamovic A."/>
            <person name="Ireland A."/>
            <person name="Larimer J."/>
            <person name="McCowan C."/>
            <person name="Murphy C."/>
            <person name="Pearson M."/>
            <person name="Poon T.W."/>
            <person name="Priest M."/>
            <person name="Roberts A."/>
            <person name="Saif S."/>
            <person name="Shea T."/>
            <person name="Sisk P."/>
            <person name="Sykes S."/>
            <person name="Wortman J."/>
            <person name="Nusbaum C."/>
            <person name="Birren B."/>
        </authorList>
    </citation>
    <scope>NUCLEOTIDE SEQUENCE [LARGE SCALE GENOMIC DNA]</scope>
    <source>
        <strain evidence="1 2">CJ01A1</strain>
    </source>
</reference>
<dbReference type="InterPro" id="IPR012337">
    <property type="entry name" value="RNaseH-like_sf"/>
</dbReference>
<sequence>MSDALVATPRSKIKFTPKQIACFYFKPYLTEDRDPTGLQVCKACGKTRKHAPKTGYTNLVSHVKSDHGNFEVEMEAASTAATGTLLSWLEWIVKETSLSFVEMKSTRRYINLATVCEETITRDMESVTKAVERSIGGELPERFGVILDGWTHGSEHYIAVHACYEKDGVRHCPLLSMAPIINGPDDRLDAETHIQADGVPLVGCATHCLNLAVRRFLEPYEKELEQVQSLMKRLRTITQAAKLRLKTPLRPNLRQDTRWGSTYTMLARYFELREYISADDEELAEEMASPAANRKLKTLFVQLADAQSVAMKLQCKDLNLLDARDLLNGLLEVMPTFGDYLAPNAEIMHSPDFESGVVKVLGSQVKKLTRAERSSLQPFLRRAPLPVHQEEPTKVGFTDQILKRRKVDDAPSA</sequence>
<dbReference type="EMBL" id="ANIX01003164">
    <property type="protein sequence ID" value="ETP08167.1"/>
    <property type="molecule type" value="Genomic_DNA"/>
</dbReference>
<dbReference type="PANTHER" id="PTHR40866">
    <property type="entry name" value="BED-TYPE DOMAIN-CONTAINING PROTEIN"/>
    <property type="match status" value="1"/>
</dbReference>
<dbReference type="Proteomes" id="UP000018958">
    <property type="component" value="Unassembled WGS sequence"/>
</dbReference>
<name>W2WC92_PHYNI</name>
<dbReference type="PANTHER" id="PTHR40866:SF1">
    <property type="entry name" value="BED-TYPE DOMAIN-CONTAINING PROTEIN"/>
    <property type="match status" value="1"/>
</dbReference>
<dbReference type="SUPFAM" id="SSF53098">
    <property type="entry name" value="Ribonuclease H-like"/>
    <property type="match status" value="1"/>
</dbReference>